<dbReference type="PANTHER" id="PTHR12963:SF4">
    <property type="entry name" value="ACTIVATING SIGNAL COINTEGRATOR 1"/>
    <property type="match status" value="1"/>
</dbReference>
<evidence type="ECO:0000259" key="1">
    <source>
        <dbReference type="SMART" id="SM01022"/>
    </source>
</evidence>
<dbReference type="Pfam" id="PF04266">
    <property type="entry name" value="ASCH"/>
    <property type="match status" value="1"/>
</dbReference>
<dbReference type="Proteomes" id="UP001497497">
    <property type="component" value="Unassembled WGS sequence"/>
</dbReference>
<keyword evidence="3" id="KW-1185">Reference proteome</keyword>
<dbReference type="InterPro" id="IPR007374">
    <property type="entry name" value="ASCH_domain"/>
</dbReference>
<protein>
    <recommendedName>
        <fullName evidence="1">ASCH domain-containing protein</fullName>
    </recommendedName>
</protein>
<dbReference type="GO" id="GO:0005634">
    <property type="term" value="C:nucleus"/>
    <property type="evidence" value="ECO:0007669"/>
    <property type="project" value="InterPro"/>
</dbReference>
<dbReference type="InterPro" id="IPR056993">
    <property type="entry name" value="TRIP4_3rd_dom"/>
</dbReference>
<feature type="domain" description="ASCH" evidence="1">
    <location>
        <begin position="429"/>
        <end position="542"/>
    </location>
</feature>
<accession>A0AAV2I1V8</accession>
<name>A0AAV2I1V8_LYMST</name>
<dbReference type="InterPro" id="IPR009349">
    <property type="entry name" value="TRIP4/RQT4_C2HC5_Znf"/>
</dbReference>
<dbReference type="EMBL" id="CAXITT010000386">
    <property type="protein sequence ID" value="CAL1540526.1"/>
    <property type="molecule type" value="Genomic_DNA"/>
</dbReference>
<evidence type="ECO:0000313" key="3">
    <source>
        <dbReference type="Proteomes" id="UP001497497"/>
    </source>
</evidence>
<dbReference type="FunFam" id="2.30.130.30:FF:000006">
    <property type="entry name" value="Putative_zinc_finger_motif_-_C2HC5-type /ASCH_domain_containing_protein_-_putative"/>
    <property type="match status" value="1"/>
</dbReference>
<evidence type="ECO:0000313" key="2">
    <source>
        <dbReference type="EMBL" id="CAL1540526.1"/>
    </source>
</evidence>
<dbReference type="GO" id="GO:0180022">
    <property type="term" value="C:RQC-trigger complex"/>
    <property type="evidence" value="ECO:0007669"/>
    <property type="project" value="InterPro"/>
</dbReference>
<dbReference type="Pfam" id="PF23134">
    <property type="entry name" value="TRIP4_3rd"/>
    <property type="match status" value="1"/>
</dbReference>
<comment type="caution">
    <text evidence="2">The sequence shown here is derived from an EMBL/GenBank/DDBJ whole genome shotgun (WGS) entry which is preliminary data.</text>
</comment>
<sequence>MAADIDKIKTNTNSLCIELGKLGLIEENIQGYILSMDDANDRKEFIMDILTNTSDPRAKDFMHRLNDCSGQESSNQNNFYQKKRFGAEHTEKNKKESKQSSTVPNINVLCSQAPAKNVFHGESTPNIYNVVTPNQALSKSEEIGIGAKKKTKYVALYSKEGQAKSVIQLPGRHICECQAAKHKLINNCIQCGRVVCEQEGAGPCVFCGALVCTPEDQTVIDRGSRKGEKLRQHLMKGGGPTVNGLESLSKIHDASRNTKEGFEKALQHRDKLLEFDKNSVRRTQVIDDECDYYATDENQWLSPEDKEKLRRREEELRLARHGSRRDRKITFDFAGRKILDAEDDSAAKMYDIKDSVIQQVYFGKGGNKNTPQEFSNSALGQVGLQVKKSLSCQSYFSNIQPNAGSVTKIISNRIQDRELKEMSDDGLCLSMHQPWATLLVMSIKRHEGRTWYTAHRGRLWIASTAKNPSTDEIEAVEAIHRQIHNDFTIDFPKQYPTGSLLGCVNLEDCLSQDEYREQFPEGESASPFVFICSNPQQLIVKFPIKGKHKIYKLDQHIHQAAKKGLR</sequence>
<proteinExistence type="predicted"/>
<dbReference type="InterPro" id="IPR015947">
    <property type="entry name" value="PUA-like_sf"/>
</dbReference>
<dbReference type="InterPro" id="IPR039128">
    <property type="entry name" value="TRIP4-like"/>
</dbReference>
<gene>
    <name evidence="2" type="ORF">GSLYS_00014175001</name>
</gene>
<dbReference type="Gene3D" id="2.30.130.30">
    <property type="entry name" value="Hypothetical protein"/>
    <property type="match status" value="1"/>
</dbReference>
<reference evidence="2 3" key="1">
    <citation type="submission" date="2024-04" db="EMBL/GenBank/DDBJ databases">
        <authorList>
            <consortium name="Genoscope - CEA"/>
            <person name="William W."/>
        </authorList>
    </citation>
    <scope>NUCLEOTIDE SEQUENCE [LARGE SCALE GENOMIC DNA]</scope>
</reference>
<dbReference type="PANTHER" id="PTHR12963">
    <property type="entry name" value="THYROID RECEPTOR INTERACTING PROTEIN RELATED"/>
    <property type="match status" value="1"/>
</dbReference>
<dbReference type="Pfam" id="PF06221">
    <property type="entry name" value="zf-C2HC5"/>
    <property type="match status" value="1"/>
</dbReference>
<dbReference type="SUPFAM" id="SSF88697">
    <property type="entry name" value="PUA domain-like"/>
    <property type="match status" value="1"/>
</dbReference>
<dbReference type="GO" id="GO:0008270">
    <property type="term" value="F:zinc ion binding"/>
    <property type="evidence" value="ECO:0007669"/>
    <property type="project" value="InterPro"/>
</dbReference>
<dbReference type="AlphaFoldDB" id="A0AAV2I1V8"/>
<dbReference type="CDD" id="cd06554">
    <property type="entry name" value="ASCH_ASC-1_like"/>
    <property type="match status" value="1"/>
</dbReference>
<dbReference type="GO" id="GO:0072344">
    <property type="term" value="P:rescue of stalled ribosome"/>
    <property type="evidence" value="ECO:0007669"/>
    <property type="project" value="InterPro"/>
</dbReference>
<dbReference type="SMART" id="SM01022">
    <property type="entry name" value="ASCH"/>
    <property type="match status" value="1"/>
</dbReference>
<organism evidence="2 3">
    <name type="scientific">Lymnaea stagnalis</name>
    <name type="common">Great pond snail</name>
    <name type="synonym">Helix stagnalis</name>
    <dbReference type="NCBI Taxonomy" id="6523"/>
    <lineage>
        <taxon>Eukaryota</taxon>
        <taxon>Metazoa</taxon>
        <taxon>Spiralia</taxon>
        <taxon>Lophotrochozoa</taxon>
        <taxon>Mollusca</taxon>
        <taxon>Gastropoda</taxon>
        <taxon>Heterobranchia</taxon>
        <taxon>Euthyneura</taxon>
        <taxon>Panpulmonata</taxon>
        <taxon>Hygrophila</taxon>
        <taxon>Lymnaeoidea</taxon>
        <taxon>Lymnaeidae</taxon>
        <taxon>Lymnaea</taxon>
    </lineage>
</organism>